<dbReference type="RefSeq" id="WP_211532705.1">
    <property type="nucleotide sequence ID" value="NZ_CP058560.1"/>
</dbReference>
<dbReference type="EMBL" id="CP058560">
    <property type="protein sequence ID" value="QUH23749.1"/>
    <property type="molecule type" value="Genomic_DNA"/>
</dbReference>
<evidence type="ECO:0000313" key="3">
    <source>
        <dbReference type="Proteomes" id="UP000681041"/>
    </source>
</evidence>
<keyword evidence="1" id="KW-0812">Transmembrane</keyword>
<keyword evidence="3" id="KW-1185">Reference proteome</keyword>
<gene>
    <name evidence="2" type="ORF">HYG87_08250</name>
</gene>
<evidence type="ECO:0000313" key="2">
    <source>
        <dbReference type="EMBL" id="QUH23749.1"/>
    </source>
</evidence>
<accession>A0A8T8K758</accession>
<reference evidence="2" key="1">
    <citation type="submission" date="2020-07" db="EMBL/GenBank/DDBJ databases">
        <title>Methanobacterium. sp. MethCan genome.</title>
        <authorList>
            <person name="Postec A."/>
            <person name="Quemeneur M."/>
        </authorList>
    </citation>
    <scope>NUCLEOTIDE SEQUENCE</scope>
    <source>
        <strain evidence="2">MethCAN</strain>
    </source>
</reference>
<dbReference type="AlphaFoldDB" id="A0A8T8K758"/>
<dbReference type="GeneID" id="64820749"/>
<proteinExistence type="predicted"/>
<feature type="transmembrane region" description="Helical" evidence="1">
    <location>
        <begin position="7"/>
        <end position="26"/>
    </location>
</feature>
<dbReference type="KEGG" id="meme:HYG87_08250"/>
<name>A0A8T8K758_9EURY</name>
<keyword evidence="1" id="KW-0472">Membrane</keyword>
<organism evidence="2 3">
    <name type="scientific">Methanobacterium alkalithermotolerans</name>
    <dbReference type="NCBI Taxonomy" id="2731220"/>
    <lineage>
        <taxon>Archaea</taxon>
        <taxon>Methanobacteriati</taxon>
        <taxon>Methanobacteriota</taxon>
        <taxon>Methanomada group</taxon>
        <taxon>Methanobacteria</taxon>
        <taxon>Methanobacteriales</taxon>
        <taxon>Methanobacteriaceae</taxon>
        <taxon>Methanobacterium</taxon>
    </lineage>
</organism>
<dbReference type="Proteomes" id="UP000681041">
    <property type="component" value="Chromosome"/>
</dbReference>
<keyword evidence="1" id="KW-1133">Transmembrane helix</keyword>
<sequence>MSRTLNAIFVAIILIFGAYLFVVSTFSPVEPVGRLNFVKMANPDMYPGHPSSEVLADYAKKRGSPTVMVVHYGGDSTYRRYMEGDVLIIQMAFVNPDSYRTDIDWSEVVSSFIFGVPEDKYRYRADGNEFDNLDDAMDYVMGIARSNGQEGPIPMYFHGTVREGNPIINPGCGFPLFVELSWKYYGRIATYYFIARALIHPFLNNPYANYELTHYQDLNKLYNQGDLDYTIS</sequence>
<protein>
    <submittedName>
        <fullName evidence="2">Uncharacterized protein</fullName>
    </submittedName>
</protein>
<evidence type="ECO:0000256" key="1">
    <source>
        <dbReference type="SAM" id="Phobius"/>
    </source>
</evidence>
<dbReference type="OrthoDB" id="80401at2157"/>